<dbReference type="InterPro" id="IPR036388">
    <property type="entry name" value="WH-like_DNA-bd_sf"/>
</dbReference>
<dbReference type="CDD" id="cd07377">
    <property type="entry name" value="WHTH_GntR"/>
    <property type="match status" value="1"/>
</dbReference>
<dbReference type="InterPro" id="IPR015422">
    <property type="entry name" value="PyrdxlP-dep_Trfase_small"/>
</dbReference>
<dbReference type="PROSITE" id="PS50949">
    <property type="entry name" value="HTH_GNTR"/>
    <property type="match status" value="1"/>
</dbReference>
<evidence type="ECO:0000256" key="4">
    <source>
        <dbReference type="ARBA" id="ARBA00023125"/>
    </source>
</evidence>
<sequence length="493" mass="54862">MEQRKFSGDEDHLYLQLAGRFEALIKSEVLKMGDRLPSVRRISNEHGVSMSTVFQAYYHLENKGLIASRPRSGYYVRQPVRRVELPAVSRPLSRAMPVSVADMAIRVAQYDAQPGFTSLSKAVPGLELLPAPRLNKSVVQSLRSAADHCLSYSTPWGDIRLRRQIARHSMDWGGSLSAEEVVVTNGCSEALTLCLQAVASPGDTIAVESPAYFGVLQVMESRGLKVLEIPTCPEEGIELDALESAISRHRISACLVVSNFSNPLGSCMPDDKKKKLVGLLARHGIPLIEDDVYGDLFFGKERPRTCKIFDRKGLVLLCSSFSKTLAPGYRIGWTAPGIFLEQVRRLKYMSSCASPTLPQLAIAHFLENGRYDLHLKKLRQALHTQYLQYTRSVCNHFPAGTRLSRPQGGFVLWIGLDGQTDTFELMEQAAACRISISPGRIFTSQDRYRNFFRLSFGQPLTPVYENAIRLLGLLASQMEGNERKVRGGKIPDS</sequence>
<keyword evidence="2" id="KW-0663">Pyridoxal phosphate</keyword>
<dbReference type="Gene3D" id="3.40.640.10">
    <property type="entry name" value="Type I PLP-dependent aspartate aminotransferase-like (Major domain)"/>
    <property type="match status" value="1"/>
</dbReference>
<comment type="caution">
    <text evidence="7">The sequence shown here is derived from an EMBL/GenBank/DDBJ whole genome shotgun (WGS) entry which is preliminary data.</text>
</comment>
<dbReference type="InterPro" id="IPR015421">
    <property type="entry name" value="PyrdxlP-dep_Trfase_major"/>
</dbReference>
<name>A0ABP8FLW3_9BACT</name>
<dbReference type="Proteomes" id="UP001501207">
    <property type="component" value="Unassembled WGS sequence"/>
</dbReference>
<keyword evidence="3" id="KW-0805">Transcription regulation</keyword>
<dbReference type="PANTHER" id="PTHR46577:SF2">
    <property type="entry name" value="TRANSCRIPTIONAL REGULATORY PROTEIN"/>
    <property type="match status" value="1"/>
</dbReference>
<protein>
    <submittedName>
        <fullName evidence="7">PLP-dependent aminotransferase family protein</fullName>
    </submittedName>
</protein>
<keyword evidence="7" id="KW-0032">Aminotransferase</keyword>
<evidence type="ECO:0000256" key="5">
    <source>
        <dbReference type="ARBA" id="ARBA00023163"/>
    </source>
</evidence>
<dbReference type="SMART" id="SM00345">
    <property type="entry name" value="HTH_GNTR"/>
    <property type="match status" value="1"/>
</dbReference>
<evidence type="ECO:0000256" key="3">
    <source>
        <dbReference type="ARBA" id="ARBA00023015"/>
    </source>
</evidence>
<accession>A0ABP8FLW3</accession>
<dbReference type="RefSeq" id="WP_344977194.1">
    <property type="nucleotide sequence ID" value="NZ_BAABFN010000002.1"/>
</dbReference>
<gene>
    <name evidence="7" type="ORF">GCM10023143_12580</name>
</gene>
<dbReference type="InterPro" id="IPR004839">
    <property type="entry name" value="Aminotransferase_I/II_large"/>
</dbReference>
<dbReference type="CDD" id="cd00609">
    <property type="entry name" value="AAT_like"/>
    <property type="match status" value="1"/>
</dbReference>
<keyword evidence="7" id="KW-0808">Transferase</keyword>
<dbReference type="InterPro" id="IPR000524">
    <property type="entry name" value="Tscrpt_reg_HTH_GntR"/>
</dbReference>
<dbReference type="EMBL" id="BAABFN010000002">
    <property type="protein sequence ID" value="GAA4306559.1"/>
    <property type="molecule type" value="Genomic_DNA"/>
</dbReference>
<dbReference type="Pfam" id="PF00155">
    <property type="entry name" value="Aminotran_1_2"/>
    <property type="match status" value="1"/>
</dbReference>
<evidence type="ECO:0000259" key="6">
    <source>
        <dbReference type="PROSITE" id="PS50949"/>
    </source>
</evidence>
<dbReference type="Gene3D" id="3.90.1150.10">
    <property type="entry name" value="Aspartate Aminotransferase, domain 1"/>
    <property type="match status" value="1"/>
</dbReference>
<evidence type="ECO:0000313" key="8">
    <source>
        <dbReference type="Proteomes" id="UP001501207"/>
    </source>
</evidence>
<dbReference type="GO" id="GO:0008483">
    <property type="term" value="F:transaminase activity"/>
    <property type="evidence" value="ECO:0007669"/>
    <property type="project" value="UniProtKB-KW"/>
</dbReference>
<keyword evidence="4" id="KW-0238">DNA-binding</keyword>
<dbReference type="Gene3D" id="1.10.10.10">
    <property type="entry name" value="Winged helix-like DNA-binding domain superfamily/Winged helix DNA-binding domain"/>
    <property type="match status" value="1"/>
</dbReference>
<dbReference type="InterPro" id="IPR051446">
    <property type="entry name" value="HTH_trans_reg/aminotransferase"/>
</dbReference>
<proteinExistence type="inferred from homology"/>
<evidence type="ECO:0000256" key="2">
    <source>
        <dbReference type="ARBA" id="ARBA00022898"/>
    </source>
</evidence>
<keyword evidence="5" id="KW-0804">Transcription</keyword>
<dbReference type="InterPro" id="IPR015424">
    <property type="entry name" value="PyrdxlP-dep_Trfase"/>
</dbReference>
<dbReference type="SUPFAM" id="SSF46785">
    <property type="entry name" value="Winged helix' DNA-binding domain"/>
    <property type="match status" value="1"/>
</dbReference>
<evidence type="ECO:0000313" key="7">
    <source>
        <dbReference type="EMBL" id="GAA4306559.1"/>
    </source>
</evidence>
<feature type="domain" description="HTH gntR-type" evidence="6">
    <location>
        <begin position="11"/>
        <end position="79"/>
    </location>
</feature>
<dbReference type="InterPro" id="IPR036390">
    <property type="entry name" value="WH_DNA-bd_sf"/>
</dbReference>
<dbReference type="SUPFAM" id="SSF53383">
    <property type="entry name" value="PLP-dependent transferases"/>
    <property type="match status" value="1"/>
</dbReference>
<evidence type="ECO:0000256" key="1">
    <source>
        <dbReference type="ARBA" id="ARBA00005384"/>
    </source>
</evidence>
<keyword evidence="8" id="KW-1185">Reference proteome</keyword>
<organism evidence="7 8">
    <name type="scientific">Compostibacter hankyongensis</name>
    <dbReference type="NCBI Taxonomy" id="1007089"/>
    <lineage>
        <taxon>Bacteria</taxon>
        <taxon>Pseudomonadati</taxon>
        <taxon>Bacteroidota</taxon>
        <taxon>Chitinophagia</taxon>
        <taxon>Chitinophagales</taxon>
        <taxon>Chitinophagaceae</taxon>
        <taxon>Compostibacter</taxon>
    </lineage>
</organism>
<dbReference type="Pfam" id="PF00392">
    <property type="entry name" value="GntR"/>
    <property type="match status" value="1"/>
</dbReference>
<dbReference type="PANTHER" id="PTHR46577">
    <property type="entry name" value="HTH-TYPE TRANSCRIPTIONAL REGULATORY PROTEIN GABR"/>
    <property type="match status" value="1"/>
</dbReference>
<comment type="similarity">
    <text evidence="1">In the C-terminal section; belongs to the class-I pyridoxal-phosphate-dependent aminotransferase family.</text>
</comment>
<reference evidence="8" key="1">
    <citation type="journal article" date="2019" name="Int. J. Syst. Evol. Microbiol.">
        <title>The Global Catalogue of Microorganisms (GCM) 10K type strain sequencing project: providing services to taxonomists for standard genome sequencing and annotation.</title>
        <authorList>
            <consortium name="The Broad Institute Genomics Platform"/>
            <consortium name="The Broad Institute Genome Sequencing Center for Infectious Disease"/>
            <person name="Wu L."/>
            <person name="Ma J."/>
        </authorList>
    </citation>
    <scope>NUCLEOTIDE SEQUENCE [LARGE SCALE GENOMIC DNA]</scope>
    <source>
        <strain evidence="8">JCM 17664</strain>
    </source>
</reference>